<dbReference type="Proteomes" id="UP001054252">
    <property type="component" value="Unassembled WGS sequence"/>
</dbReference>
<proteinExistence type="predicted"/>
<comment type="caution">
    <text evidence="1">The sequence shown here is derived from an EMBL/GenBank/DDBJ whole genome shotgun (WGS) entry which is preliminary data.</text>
</comment>
<evidence type="ECO:0000313" key="2">
    <source>
        <dbReference type="Proteomes" id="UP001054252"/>
    </source>
</evidence>
<sequence>MFFISVNLEAPVDLYSHCLSYNEMEQHKLHSHFYEISGFDSSHS</sequence>
<keyword evidence="2" id="KW-1185">Reference proteome</keyword>
<gene>
    <name evidence="1" type="ORF">SLEP1_g13232</name>
</gene>
<protein>
    <submittedName>
        <fullName evidence="1">Uncharacterized protein</fullName>
    </submittedName>
</protein>
<dbReference type="EMBL" id="BPVZ01000015">
    <property type="protein sequence ID" value="GKV00563.1"/>
    <property type="molecule type" value="Genomic_DNA"/>
</dbReference>
<accession>A0AAV5IRK3</accession>
<evidence type="ECO:0000313" key="1">
    <source>
        <dbReference type="EMBL" id="GKV00563.1"/>
    </source>
</evidence>
<organism evidence="1 2">
    <name type="scientific">Rubroshorea leprosula</name>
    <dbReference type="NCBI Taxonomy" id="152421"/>
    <lineage>
        <taxon>Eukaryota</taxon>
        <taxon>Viridiplantae</taxon>
        <taxon>Streptophyta</taxon>
        <taxon>Embryophyta</taxon>
        <taxon>Tracheophyta</taxon>
        <taxon>Spermatophyta</taxon>
        <taxon>Magnoliopsida</taxon>
        <taxon>eudicotyledons</taxon>
        <taxon>Gunneridae</taxon>
        <taxon>Pentapetalae</taxon>
        <taxon>rosids</taxon>
        <taxon>malvids</taxon>
        <taxon>Malvales</taxon>
        <taxon>Dipterocarpaceae</taxon>
        <taxon>Rubroshorea</taxon>
    </lineage>
</organism>
<dbReference type="AlphaFoldDB" id="A0AAV5IRK3"/>
<name>A0AAV5IRK3_9ROSI</name>
<reference evidence="1 2" key="1">
    <citation type="journal article" date="2021" name="Commun. Biol.">
        <title>The genome of Shorea leprosula (Dipterocarpaceae) highlights the ecological relevance of drought in aseasonal tropical rainforests.</title>
        <authorList>
            <person name="Ng K.K.S."/>
            <person name="Kobayashi M.J."/>
            <person name="Fawcett J.A."/>
            <person name="Hatakeyama M."/>
            <person name="Paape T."/>
            <person name="Ng C.H."/>
            <person name="Ang C.C."/>
            <person name="Tnah L.H."/>
            <person name="Lee C.T."/>
            <person name="Nishiyama T."/>
            <person name="Sese J."/>
            <person name="O'Brien M.J."/>
            <person name="Copetti D."/>
            <person name="Mohd Noor M.I."/>
            <person name="Ong R.C."/>
            <person name="Putra M."/>
            <person name="Sireger I.Z."/>
            <person name="Indrioko S."/>
            <person name="Kosugi Y."/>
            <person name="Izuno A."/>
            <person name="Isagi Y."/>
            <person name="Lee S.L."/>
            <person name="Shimizu K.K."/>
        </authorList>
    </citation>
    <scope>NUCLEOTIDE SEQUENCE [LARGE SCALE GENOMIC DNA]</scope>
    <source>
        <strain evidence="1">214</strain>
    </source>
</reference>